<dbReference type="EC" id="2.7.13.3" evidence="2"/>
<feature type="transmembrane region" description="Helical" evidence="6">
    <location>
        <begin position="7"/>
        <end position="27"/>
    </location>
</feature>
<dbReference type="Pfam" id="PF08448">
    <property type="entry name" value="PAS_4"/>
    <property type="match status" value="2"/>
</dbReference>
<feature type="domain" description="PAS" evidence="7">
    <location>
        <begin position="410"/>
        <end position="480"/>
    </location>
</feature>
<dbReference type="Proteomes" id="UP001499852">
    <property type="component" value="Unassembled WGS sequence"/>
</dbReference>
<dbReference type="SMART" id="SM00091">
    <property type="entry name" value="PAS"/>
    <property type="match status" value="4"/>
</dbReference>
<dbReference type="InterPro" id="IPR013656">
    <property type="entry name" value="PAS_4"/>
</dbReference>
<keyword evidence="4" id="KW-0808">Transferase</keyword>
<comment type="caution">
    <text evidence="9">The sequence shown here is derived from an EMBL/GenBank/DDBJ whole genome shotgun (WGS) entry which is preliminary data.</text>
</comment>
<sequence length="865" mass="97505">MQKIFSLFSGLGAAIGWLALVSLLYGSDPQRPNLIFGIVSLPASLALLILSMGLALLRPHEGVVRILMSRSPAGKLVRQLLPLALLVTFVFGLVRLWAQARWSLTTEFGAAFYCTMTMAILILVILRHAQTVQHSDRLRAMAKRRATRSLEERERRFRGIFNNTSQFIGMLTPDGVLTEANRSSLEATGLTAQDVIGKHFWEVSWWRQDEREQARIRESIAKAAAGEAVYYQTVYRSSTGEWRPVDFSLSPVFDEAGKVIFLVPEGRDATDHHRATGKLENISQRLVLATQASGIGIWDWDVVTNKLVWDETMFRIYQVSCPEGGPSYQIWENCMHQDDREGAVAALQLALGGGADFSTVFRIVWPDGSIHYIQTKAIVQKDGEGRPVRMLGTNADITKQVMAEARLQESEERFRHAFEYSAIGFALLDQDGGWMAVNRALCEIVGYTEGELAGQRFHDITHPEDLEKDLENVTRLIRGEITHYQMEKRYIRKGGHIVWVLLTASLVKEDDGSPAYFISQVEDITQRHEADLVLKHQQGQLRKFIEHTPAAVAMFDLKMNYVAASQRWLEDYHLQAQPLLGRSHYEVFPEIGPEWKAIHQRCLEGAVESRDEDMFIRQDGQTEWLRWEVRPWLEAGGEIGGIVMFTEVITERKNAAEKIRTSLEEKEVLLREIHHRVKNNMQIISSLLQLQTSSLHDPADVAIFKDCQTRIHAMAMVHDRLYRSGNLSTINFGAHLCEVANLMACGQASSMTHIRLETQCDDVELDLDKAIPLGLIATELITNAFKHAFKGREMGCIRISLRRTGGKQMQLQVEDDGNGLPPGSDPVSSRTLGLRLVRSLSHQLRARILFPPTSGGCCVEITFDV</sequence>
<dbReference type="InterPro" id="IPR013655">
    <property type="entry name" value="PAS_fold_3"/>
</dbReference>
<dbReference type="RefSeq" id="WP_345738184.1">
    <property type="nucleotide sequence ID" value="NZ_BAABIA010000009.1"/>
</dbReference>
<evidence type="ECO:0000259" key="8">
    <source>
        <dbReference type="PROSITE" id="PS50113"/>
    </source>
</evidence>
<dbReference type="InterPro" id="IPR003594">
    <property type="entry name" value="HATPase_dom"/>
</dbReference>
<dbReference type="InterPro" id="IPR036890">
    <property type="entry name" value="HATPase_C_sf"/>
</dbReference>
<feature type="transmembrane region" description="Helical" evidence="6">
    <location>
        <begin position="110"/>
        <end position="129"/>
    </location>
</feature>
<dbReference type="EMBL" id="BAABIA010000009">
    <property type="protein sequence ID" value="GAA5146624.1"/>
    <property type="molecule type" value="Genomic_DNA"/>
</dbReference>
<gene>
    <name evidence="9" type="ORF">GCM10023213_40030</name>
</gene>
<dbReference type="InterPro" id="IPR000014">
    <property type="entry name" value="PAS"/>
</dbReference>
<dbReference type="InterPro" id="IPR011495">
    <property type="entry name" value="Sig_transdc_His_kin_sub2_dim/P"/>
</dbReference>
<feature type="transmembrane region" description="Helical" evidence="6">
    <location>
        <begin position="77"/>
        <end position="98"/>
    </location>
</feature>
<evidence type="ECO:0000256" key="5">
    <source>
        <dbReference type="ARBA" id="ARBA00022777"/>
    </source>
</evidence>
<dbReference type="CDD" id="cd00130">
    <property type="entry name" value="PAS"/>
    <property type="match status" value="4"/>
</dbReference>
<evidence type="ECO:0000256" key="4">
    <source>
        <dbReference type="ARBA" id="ARBA00022679"/>
    </source>
</evidence>
<dbReference type="Gene3D" id="2.10.70.100">
    <property type="match status" value="1"/>
</dbReference>
<feature type="transmembrane region" description="Helical" evidence="6">
    <location>
        <begin position="33"/>
        <end position="57"/>
    </location>
</feature>
<keyword evidence="5" id="KW-0418">Kinase</keyword>
<evidence type="ECO:0000259" key="7">
    <source>
        <dbReference type="PROSITE" id="PS50112"/>
    </source>
</evidence>
<dbReference type="PANTHER" id="PTHR43304:SF1">
    <property type="entry name" value="PAC DOMAIN-CONTAINING PROTEIN"/>
    <property type="match status" value="1"/>
</dbReference>
<evidence type="ECO:0000256" key="6">
    <source>
        <dbReference type="SAM" id="Phobius"/>
    </source>
</evidence>
<dbReference type="Pfam" id="PF07568">
    <property type="entry name" value="HisKA_2"/>
    <property type="match status" value="1"/>
</dbReference>
<accession>A0ABP9PHJ3</accession>
<feature type="domain" description="PAC" evidence="8">
    <location>
        <begin position="357"/>
        <end position="409"/>
    </location>
</feature>
<evidence type="ECO:0000256" key="3">
    <source>
        <dbReference type="ARBA" id="ARBA00022553"/>
    </source>
</evidence>
<evidence type="ECO:0000256" key="1">
    <source>
        <dbReference type="ARBA" id="ARBA00000085"/>
    </source>
</evidence>
<dbReference type="Pfam" id="PF08447">
    <property type="entry name" value="PAS_3"/>
    <property type="match status" value="2"/>
</dbReference>
<feature type="domain" description="PAC" evidence="8">
    <location>
        <begin position="484"/>
        <end position="536"/>
    </location>
</feature>
<keyword evidence="6" id="KW-0472">Membrane</keyword>
<dbReference type="SMART" id="SM00086">
    <property type="entry name" value="PAC"/>
    <property type="match status" value="4"/>
</dbReference>
<evidence type="ECO:0000313" key="10">
    <source>
        <dbReference type="Proteomes" id="UP001499852"/>
    </source>
</evidence>
<dbReference type="SUPFAM" id="SSF55785">
    <property type="entry name" value="PYP-like sensor domain (PAS domain)"/>
    <property type="match status" value="4"/>
</dbReference>
<dbReference type="SUPFAM" id="SSF55874">
    <property type="entry name" value="ATPase domain of HSP90 chaperone/DNA topoisomerase II/histidine kinase"/>
    <property type="match status" value="1"/>
</dbReference>
<dbReference type="PANTHER" id="PTHR43304">
    <property type="entry name" value="PHYTOCHROME-LIKE PROTEIN CPH1"/>
    <property type="match status" value="1"/>
</dbReference>
<dbReference type="InterPro" id="IPR035965">
    <property type="entry name" value="PAS-like_dom_sf"/>
</dbReference>
<evidence type="ECO:0000313" key="9">
    <source>
        <dbReference type="EMBL" id="GAA5146624.1"/>
    </source>
</evidence>
<dbReference type="InterPro" id="IPR001610">
    <property type="entry name" value="PAC"/>
</dbReference>
<keyword evidence="6" id="KW-0812">Transmembrane</keyword>
<keyword evidence="3" id="KW-0597">Phosphoprotein</keyword>
<dbReference type="InterPro" id="IPR000700">
    <property type="entry name" value="PAS-assoc_C"/>
</dbReference>
<reference evidence="10" key="1">
    <citation type="journal article" date="2019" name="Int. J. Syst. Evol. Microbiol.">
        <title>The Global Catalogue of Microorganisms (GCM) 10K type strain sequencing project: providing services to taxonomists for standard genome sequencing and annotation.</title>
        <authorList>
            <consortium name="The Broad Institute Genomics Platform"/>
            <consortium name="The Broad Institute Genome Sequencing Center for Infectious Disease"/>
            <person name="Wu L."/>
            <person name="Ma J."/>
        </authorList>
    </citation>
    <scope>NUCLEOTIDE SEQUENCE [LARGE SCALE GENOMIC DNA]</scope>
    <source>
        <strain evidence="10">JCM 18053</strain>
    </source>
</reference>
<comment type="catalytic activity">
    <reaction evidence="1">
        <text>ATP + protein L-histidine = ADP + protein N-phospho-L-histidine.</text>
        <dbReference type="EC" id="2.7.13.3"/>
    </reaction>
</comment>
<feature type="domain" description="PAC" evidence="8">
    <location>
        <begin position="609"/>
        <end position="661"/>
    </location>
</feature>
<dbReference type="NCBIfam" id="TIGR00229">
    <property type="entry name" value="sensory_box"/>
    <property type="match status" value="3"/>
</dbReference>
<dbReference type="InterPro" id="IPR052162">
    <property type="entry name" value="Sensor_kinase/Photoreceptor"/>
</dbReference>
<protein>
    <recommendedName>
        <fullName evidence="2">histidine kinase</fullName>
        <ecNumber evidence="2">2.7.13.3</ecNumber>
    </recommendedName>
</protein>
<dbReference type="PROSITE" id="PS50112">
    <property type="entry name" value="PAS"/>
    <property type="match status" value="2"/>
</dbReference>
<dbReference type="Gene3D" id="3.30.565.10">
    <property type="entry name" value="Histidine kinase-like ATPase, C-terminal domain"/>
    <property type="match status" value="1"/>
</dbReference>
<dbReference type="PROSITE" id="PS50113">
    <property type="entry name" value="PAC"/>
    <property type="match status" value="4"/>
</dbReference>
<keyword evidence="6" id="KW-1133">Transmembrane helix</keyword>
<name>A0ABP9PHJ3_9BACT</name>
<evidence type="ECO:0000256" key="2">
    <source>
        <dbReference type="ARBA" id="ARBA00012438"/>
    </source>
</evidence>
<dbReference type="Pfam" id="PF02518">
    <property type="entry name" value="HATPase_c"/>
    <property type="match status" value="1"/>
</dbReference>
<feature type="domain" description="PAS" evidence="7">
    <location>
        <begin position="153"/>
        <end position="227"/>
    </location>
</feature>
<proteinExistence type="predicted"/>
<dbReference type="SMART" id="SM00387">
    <property type="entry name" value="HATPase_c"/>
    <property type="match status" value="1"/>
</dbReference>
<keyword evidence="10" id="KW-1185">Reference proteome</keyword>
<feature type="domain" description="PAC" evidence="8">
    <location>
        <begin position="227"/>
        <end position="281"/>
    </location>
</feature>
<organism evidence="9 10">
    <name type="scientific">Prosthecobacter algae</name>
    <dbReference type="NCBI Taxonomy" id="1144682"/>
    <lineage>
        <taxon>Bacteria</taxon>
        <taxon>Pseudomonadati</taxon>
        <taxon>Verrucomicrobiota</taxon>
        <taxon>Verrucomicrobiia</taxon>
        <taxon>Verrucomicrobiales</taxon>
        <taxon>Verrucomicrobiaceae</taxon>
        <taxon>Prosthecobacter</taxon>
    </lineage>
</organism>
<dbReference type="Gene3D" id="3.30.450.20">
    <property type="entry name" value="PAS domain"/>
    <property type="match status" value="4"/>
</dbReference>